<keyword evidence="3" id="KW-1185">Reference proteome</keyword>
<dbReference type="EMBL" id="CP146598">
    <property type="protein sequence ID" value="WWY03113.1"/>
    <property type="molecule type" value="Genomic_DNA"/>
</dbReference>
<dbReference type="Gene3D" id="3.30.1360.170">
    <property type="match status" value="1"/>
</dbReference>
<accession>A0A9X4IDZ9</accession>
<dbReference type="GO" id="GO:0050660">
    <property type="term" value="F:flavin adenine dinucleotide binding"/>
    <property type="evidence" value="ECO:0007669"/>
    <property type="project" value="InterPro"/>
</dbReference>
<dbReference type="PANTHER" id="PTHR34934:SF1">
    <property type="entry name" value="FLAVIN-DEPENDENT THYMIDYLATE SYNTHASE"/>
    <property type="match status" value="1"/>
</dbReference>
<dbReference type="SUPFAM" id="SSF69796">
    <property type="entry name" value="Thymidylate synthase-complementing protein Thy1"/>
    <property type="match status" value="1"/>
</dbReference>
<dbReference type="RefSeq" id="WP_274585331.1">
    <property type="nucleotide sequence ID" value="NZ_CP146598.1"/>
</dbReference>
<reference evidence="1" key="1">
    <citation type="submission" date="2022-10" db="EMBL/GenBank/DDBJ databases">
        <authorList>
            <person name="Boutroux M."/>
        </authorList>
    </citation>
    <scope>NUCLEOTIDE SEQUENCE</scope>
    <source>
        <strain evidence="1">51.81</strain>
    </source>
</reference>
<dbReference type="EMBL" id="JAPQFL010000005">
    <property type="protein sequence ID" value="MDD9328226.1"/>
    <property type="molecule type" value="Genomic_DNA"/>
</dbReference>
<evidence type="ECO:0000313" key="1">
    <source>
        <dbReference type="EMBL" id="MDD9328226.1"/>
    </source>
</evidence>
<dbReference type="GO" id="GO:0006231">
    <property type="term" value="P:dTMP biosynthetic process"/>
    <property type="evidence" value="ECO:0007669"/>
    <property type="project" value="InterPro"/>
</dbReference>
<dbReference type="GO" id="GO:0032259">
    <property type="term" value="P:methylation"/>
    <property type="evidence" value="ECO:0007669"/>
    <property type="project" value="UniProtKB-KW"/>
</dbReference>
<dbReference type="EC" id="2.1.1.148" evidence="1"/>
<dbReference type="Proteomes" id="UP001149607">
    <property type="component" value="Chromosome"/>
</dbReference>
<dbReference type="InterPro" id="IPR003669">
    <property type="entry name" value="Thymidylate_synthase_ThyX"/>
</dbReference>
<dbReference type="PANTHER" id="PTHR34934">
    <property type="entry name" value="FLAVIN-DEPENDENT THYMIDYLATE SYNTHASE"/>
    <property type="match status" value="1"/>
</dbReference>
<organism evidence="1">
    <name type="scientific">Neisseria leonii</name>
    <dbReference type="NCBI Taxonomy" id="2995413"/>
    <lineage>
        <taxon>Bacteria</taxon>
        <taxon>Pseudomonadati</taxon>
        <taxon>Pseudomonadota</taxon>
        <taxon>Betaproteobacteria</taxon>
        <taxon>Neisseriales</taxon>
        <taxon>Neisseriaceae</taxon>
        <taxon>Neisseria</taxon>
    </lineage>
</organism>
<gene>
    <name evidence="1" type="ORF">ORY91_001646</name>
    <name evidence="2" type="ORF">V9W64_10605</name>
</gene>
<keyword evidence="1" id="KW-0489">Methyltransferase</keyword>
<protein>
    <submittedName>
        <fullName evidence="1">FAD-dependent thymidylate synthase</fullName>
        <ecNumber evidence="1">2.1.1.148</ecNumber>
    </submittedName>
</protein>
<name>A0A9X4IDZ9_9NEIS</name>
<keyword evidence="1" id="KW-0808">Transferase</keyword>
<sequence length="274" mass="30491">MNIEAKVIADSVRNGARITSLQLQYPRFIHGEFLTHRAFSRNSSSSRAIPVAKLIEQVRTAPAEPLHWGRNRPGMQADGELDAETAAHAREVWYTAAAAAADSAEKLAALGVHKQVANRILEPFQLMHTIVTATEWDNFFALRIHSDAQPEMQELASKMKAALDESLPVQTGYHLPYIETEAWEKALQTFDGSRESAYHFLAPVSAARCARVSYLNHDQSRPDFVKDRQLADKLREARHLSPFEHQAVAQASPCSVSANLKGWCAYRTGLETAC</sequence>
<dbReference type="GO" id="GO:0004799">
    <property type="term" value="F:thymidylate synthase activity"/>
    <property type="evidence" value="ECO:0007669"/>
    <property type="project" value="TreeGrafter"/>
</dbReference>
<reference evidence="2" key="2">
    <citation type="submission" date="2024-02" db="EMBL/GenBank/DDBJ databases">
        <title>Neisseria leonii sp. nov.</title>
        <authorList>
            <person name="Boutroux M."/>
            <person name="Favre-Rochex S."/>
            <person name="Gorgette O."/>
            <person name="Touak G."/>
            <person name="Muhle E."/>
            <person name="Chesneau O."/>
            <person name="Clermont D."/>
            <person name="Rahi P."/>
        </authorList>
    </citation>
    <scope>NUCLEOTIDE SEQUENCE</scope>
    <source>
        <strain evidence="2">51.81</strain>
    </source>
</reference>
<evidence type="ECO:0000313" key="2">
    <source>
        <dbReference type="EMBL" id="WWY03113.1"/>
    </source>
</evidence>
<evidence type="ECO:0000313" key="3">
    <source>
        <dbReference type="Proteomes" id="UP001149607"/>
    </source>
</evidence>
<dbReference type="GO" id="GO:0050797">
    <property type="term" value="F:thymidylate synthase (FAD) activity"/>
    <property type="evidence" value="ECO:0007669"/>
    <property type="project" value="UniProtKB-EC"/>
</dbReference>
<dbReference type="AlphaFoldDB" id="A0A9X4IDZ9"/>
<proteinExistence type="predicted"/>
<dbReference type="InterPro" id="IPR036098">
    <property type="entry name" value="Thymidylate_synthase_ThyX_sf"/>
</dbReference>
<dbReference type="GO" id="GO:0070402">
    <property type="term" value="F:NADPH binding"/>
    <property type="evidence" value="ECO:0007669"/>
    <property type="project" value="TreeGrafter"/>
</dbReference>
<dbReference type="PROSITE" id="PS51331">
    <property type="entry name" value="THYX"/>
    <property type="match status" value="1"/>
</dbReference>
<dbReference type="Pfam" id="PF02511">
    <property type="entry name" value="Thy1"/>
    <property type="match status" value="1"/>
</dbReference>